<proteinExistence type="predicted"/>
<comment type="caution">
    <text evidence="1">The sequence shown here is derived from an EMBL/GenBank/DDBJ whole genome shotgun (WGS) entry which is preliminary data.</text>
</comment>
<feature type="non-terminal residue" evidence="1">
    <location>
        <position position="1"/>
    </location>
</feature>
<reference evidence="1 2" key="1">
    <citation type="submission" date="2019-09" db="EMBL/GenBank/DDBJ databases">
        <title>Bird 10,000 Genomes (B10K) Project - Family phase.</title>
        <authorList>
            <person name="Zhang G."/>
        </authorList>
    </citation>
    <scope>NUCLEOTIDE SEQUENCE [LARGE SCALE GENOMIC DNA]</scope>
    <source>
        <strain evidence="1">B10K-DU-011-36</strain>
        <tissue evidence="1">Muscle</tissue>
    </source>
</reference>
<sequence>FLRTYSALWKIMQTSFEVLNKTYPNLTRECWLCYDIQPPFYEAVGTVAKIKRDNGTNPRKCIWTGRNITEDAPGITMSKVSGKGVCTG</sequence>
<dbReference type="EMBL" id="VXAL01012263">
    <property type="protein sequence ID" value="NXK51851.1"/>
    <property type="molecule type" value="Genomic_DNA"/>
</dbReference>
<feature type="non-terminal residue" evidence="1">
    <location>
        <position position="88"/>
    </location>
</feature>
<name>A0A7L0K570_CHATO</name>
<dbReference type="Proteomes" id="UP000537522">
    <property type="component" value="Unassembled WGS sequence"/>
</dbReference>
<keyword evidence="2" id="KW-1185">Reference proteome</keyword>
<evidence type="ECO:0000313" key="1">
    <source>
        <dbReference type="EMBL" id="NXK51851.1"/>
    </source>
</evidence>
<evidence type="ECO:0000313" key="2">
    <source>
        <dbReference type="Proteomes" id="UP000537522"/>
    </source>
</evidence>
<dbReference type="AlphaFoldDB" id="A0A7L0K570"/>
<organism evidence="1 2">
    <name type="scientific">Chauna torquata</name>
    <name type="common">Southern screamer</name>
    <dbReference type="NCBI Taxonomy" id="30388"/>
    <lineage>
        <taxon>Eukaryota</taxon>
        <taxon>Metazoa</taxon>
        <taxon>Chordata</taxon>
        <taxon>Craniata</taxon>
        <taxon>Vertebrata</taxon>
        <taxon>Euteleostomi</taxon>
        <taxon>Archelosauria</taxon>
        <taxon>Archosauria</taxon>
        <taxon>Dinosauria</taxon>
        <taxon>Saurischia</taxon>
        <taxon>Theropoda</taxon>
        <taxon>Coelurosauria</taxon>
        <taxon>Aves</taxon>
        <taxon>Neognathae</taxon>
        <taxon>Galloanserae</taxon>
        <taxon>Anseriformes</taxon>
        <taxon>Anhimidae</taxon>
        <taxon>Chauna</taxon>
    </lineage>
</organism>
<dbReference type="InterPro" id="IPR018154">
    <property type="entry name" value="TLV/ENV_coat_polyprotein"/>
</dbReference>
<accession>A0A7L0K570</accession>
<dbReference type="Pfam" id="PF00429">
    <property type="entry name" value="TLV_coat"/>
    <property type="match status" value="1"/>
</dbReference>
<protein>
    <submittedName>
        <fullName evidence="1">ENV1 protein</fullName>
    </submittedName>
</protein>
<gene>
    <name evidence="1" type="primary">Env1_0</name>
    <name evidence="1" type="ORF">CHATOR_R14851</name>
</gene>